<evidence type="ECO:0000313" key="1">
    <source>
        <dbReference type="EMBL" id="CDW53957.1"/>
    </source>
</evidence>
<dbReference type="EMBL" id="HG805874">
    <property type="protein sequence ID" value="CDW53957.1"/>
    <property type="molecule type" value="Genomic_DNA"/>
</dbReference>
<proteinExistence type="predicted"/>
<gene>
    <name evidence="1" type="ORF">TTRE_0000222601</name>
</gene>
<name>A0A077Z0J4_TRITR</name>
<dbReference type="OrthoDB" id="10341894at2759"/>
<dbReference type="Proteomes" id="UP000030665">
    <property type="component" value="Unassembled WGS sequence"/>
</dbReference>
<reference evidence="1" key="1">
    <citation type="submission" date="2014-01" db="EMBL/GenBank/DDBJ databases">
        <authorList>
            <person name="Aslett M."/>
        </authorList>
    </citation>
    <scope>NUCLEOTIDE SEQUENCE</scope>
</reference>
<accession>A0A077Z0J4</accession>
<organism evidence="1 2">
    <name type="scientific">Trichuris trichiura</name>
    <name type="common">Whipworm</name>
    <name type="synonym">Trichocephalus trichiurus</name>
    <dbReference type="NCBI Taxonomy" id="36087"/>
    <lineage>
        <taxon>Eukaryota</taxon>
        <taxon>Metazoa</taxon>
        <taxon>Ecdysozoa</taxon>
        <taxon>Nematoda</taxon>
        <taxon>Enoplea</taxon>
        <taxon>Dorylaimia</taxon>
        <taxon>Trichinellida</taxon>
        <taxon>Trichuridae</taxon>
        <taxon>Trichuris</taxon>
    </lineage>
</organism>
<reference evidence="1" key="2">
    <citation type="submission" date="2014-03" db="EMBL/GenBank/DDBJ databases">
        <title>The whipworm genome and dual-species transcriptomics of an intimate host-pathogen interaction.</title>
        <authorList>
            <person name="Foth B.J."/>
            <person name="Tsai I.J."/>
            <person name="Reid A.J."/>
            <person name="Bancroft A.J."/>
            <person name="Nichol S."/>
            <person name="Tracey A."/>
            <person name="Holroyd N."/>
            <person name="Cotton J.A."/>
            <person name="Stanley E.J."/>
            <person name="Zarowiecki M."/>
            <person name="Liu J.Z."/>
            <person name="Huckvale T."/>
            <person name="Cooper P.J."/>
            <person name="Grencis R.K."/>
            <person name="Berriman M."/>
        </authorList>
    </citation>
    <scope>NUCLEOTIDE SEQUENCE [LARGE SCALE GENOMIC DNA]</scope>
</reference>
<dbReference type="AlphaFoldDB" id="A0A077Z0J4"/>
<sequence length="287" mass="32981">MSVMSRNEVDETVRNYGGILCHVCLIRIPRREFEKHFMKNHFGSKDDFIFCGEHMVPLKKRKAIRMHMPCMRKESRRDTRFECFTCGYRCVSEQHHEFHIELLHKTMTCSACKLEVYHGYAGLLAHTKKCRRVPWNGSYAISKIGVLPRRGKAKDTVKKVVIEGAETSTQQEDEPVLDQRDAETSFCIIDEYVPPSEEEESSDEQVVPANQNRCLNLVQSADERNDDSKIYRVPEKPVNFVESKTIENTVVTSSPVGKPHGKLPCCRDAKQLMLPFPEVTVSYPLIT</sequence>
<keyword evidence="2" id="KW-1185">Reference proteome</keyword>
<evidence type="ECO:0000313" key="2">
    <source>
        <dbReference type="Proteomes" id="UP000030665"/>
    </source>
</evidence>
<protein>
    <submittedName>
        <fullName evidence="1">Uncharacterized protein</fullName>
    </submittedName>
</protein>